<accession>A0ACB7X752</accession>
<protein>
    <submittedName>
        <fullName evidence="1">Uncharacterized protein</fullName>
    </submittedName>
</protein>
<evidence type="ECO:0000313" key="2">
    <source>
        <dbReference type="Proteomes" id="UP000828048"/>
    </source>
</evidence>
<gene>
    <name evidence="1" type="ORF">Vadar_003789</name>
</gene>
<evidence type="ECO:0000313" key="1">
    <source>
        <dbReference type="EMBL" id="KAH7836637.1"/>
    </source>
</evidence>
<dbReference type="EMBL" id="CM037156">
    <property type="protein sequence ID" value="KAH7836637.1"/>
    <property type="molecule type" value="Genomic_DNA"/>
</dbReference>
<sequence>MEHESQPNAAVSASSSSDSIEAPSSSSHVDDEPEASTRVNLADILQQHHSYQHRLRRRWPPGVSYRLNISISDAASTQIRDDMWSILIVLVTFWFFASMTVILGYYGSEELPLGPNCSRLVQANPFFVQSIQAQETDESKNGPMLYGFYETPPLDVEITWSETHKAFIQSNYHEEWEYFLNTGSSIDISYSVKSPSSTPLSLVIAQGRESLIEWIEDPSYPNTTLSWNIIHGDGVIHQEILSSKMYYIAVGNLNSEDVEVQMNFTLNGFLYNTTRAYYQCSLSHLCSLKLFLLRANVAVLTSPGMEQGETYDDWFIKLSYGPRWITYFIGSGTMTVIILLAMRICNMFQIIRGDEPGFQAGDMVSERAPLLSRKDDDLLSWGSSYDSLSHDEEEVDDWLAVASMDGKPPKEEGEANSNLRRLCVMCFDAPRDCFFLPCGHCAACFTCGTRIVEEAGNCPICRRTMKKVRKIFTV</sequence>
<name>A0ACB7X752_9ERIC</name>
<organism evidence="1 2">
    <name type="scientific">Vaccinium darrowii</name>
    <dbReference type="NCBI Taxonomy" id="229202"/>
    <lineage>
        <taxon>Eukaryota</taxon>
        <taxon>Viridiplantae</taxon>
        <taxon>Streptophyta</taxon>
        <taxon>Embryophyta</taxon>
        <taxon>Tracheophyta</taxon>
        <taxon>Spermatophyta</taxon>
        <taxon>Magnoliopsida</taxon>
        <taxon>eudicotyledons</taxon>
        <taxon>Gunneridae</taxon>
        <taxon>Pentapetalae</taxon>
        <taxon>asterids</taxon>
        <taxon>Ericales</taxon>
        <taxon>Ericaceae</taxon>
        <taxon>Vaccinioideae</taxon>
        <taxon>Vaccinieae</taxon>
        <taxon>Vaccinium</taxon>
    </lineage>
</organism>
<dbReference type="Proteomes" id="UP000828048">
    <property type="component" value="Chromosome 6"/>
</dbReference>
<reference evidence="1 2" key="1">
    <citation type="journal article" date="2021" name="Hortic Res">
        <title>High-quality reference genome and annotation aids understanding of berry development for evergreen blueberry (Vaccinium darrowii).</title>
        <authorList>
            <person name="Yu J."/>
            <person name="Hulse-Kemp A.M."/>
            <person name="Babiker E."/>
            <person name="Staton M."/>
        </authorList>
    </citation>
    <scope>NUCLEOTIDE SEQUENCE [LARGE SCALE GENOMIC DNA]</scope>
    <source>
        <strain evidence="2">cv. NJ 8807/NJ 8810</strain>
        <tissue evidence="1">Young leaf</tissue>
    </source>
</reference>
<proteinExistence type="predicted"/>
<comment type="caution">
    <text evidence="1">The sequence shown here is derived from an EMBL/GenBank/DDBJ whole genome shotgun (WGS) entry which is preliminary data.</text>
</comment>
<keyword evidence="2" id="KW-1185">Reference proteome</keyword>